<dbReference type="GO" id="GO:0015562">
    <property type="term" value="F:efflux transmembrane transporter activity"/>
    <property type="evidence" value="ECO:0007669"/>
    <property type="project" value="InterPro"/>
</dbReference>
<organism evidence="7 8">
    <name type="scientific">Bdellovibrio bacteriovorus</name>
    <dbReference type="NCBI Taxonomy" id="959"/>
    <lineage>
        <taxon>Bacteria</taxon>
        <taxon>Pseudomonadati</taxon>
        <taxon>Bdellovibrionota</taxon>
        <taxon>Bdellovibrionia</taxon>
        <taxon>Bdellovibrionales</taxon>
        <taxon>Pseudobdellovibrionaceae</taxon>
        <taxon>Bdellovibrio</taxon>
    </lineage>
</organism>
<feature type="signal peptide" evidence="6">
    <location>
        <begin position="1"/>
        <end position="19"/>
    </location>
</feature>
<evidence type="ECO:0000256" key="1">
    <source>
        <dbReference type="ARBA" id="ARBA00004442"/>
    </source>
</evidence>
<dbReference type="RefSeq" id="WP_088565996.1">
    <property type="nucleotide sequence ID" value="NZ_CP020946.1"/>
</dbReference>
<evidence type="ECO:0000256" key="3">
    <source>
        <dbReference type="ARBA" id="ARBA00022692"/>
    </source>
</evidence>
<dbReference type="GO" id="GO:1990281">
    <property type="term" value="C:efflux pump complex"/>
    <property type="evidence" value="ECO:0007669"/>
    <property type="project" value="TreeGrafter"/>
</dbReference>
<keyword evidence="5" id="KW-0998">Cell outer membrane</keyword>
<name>A0A1Z3NAS7_BDEBC</name>
<evidence type="ECO:0000256" key="2">
    <source>
        <dbReference type="ARBA" id="ARBA00022452"/>
    </source>
</evidence>
<evidence type="ECO:0000256" key="6">
    <source>
        <dbReference type="SAM" id="SignalP"/>
    </source>
</evidence>
<dbReference type="Proteomes" id="UP000197003">
    <property type="component" value="Chromosome"/>
</dbReference>
<proteinExistence type="predicted"/>
<reference evidence="7 8" key="1">
    <citation type="submission" date="2017-04" db="EMBL/GenBank/DDBJ databases">
        <title>Whole genome sequence of Bdellovibrio bacteriovorus strain SSB218315.</title>
        <authorList>
            <person name="Oyedara O."/>
            <person name="Rodriguez-Perez M.A."/>
        </authorList>
    </citation>
    <scope>NUCLEOTIDE SEQUENCE [LARGE SCALE GENOMIC DNA]</scope>
    <source>
        <strain evidence="7 8">SSB218315</strain>
    </source>
</reference>
<protein>
    <submittedName>
        <fullName evidence="7">Transporter</fullName>
    </submittedName>
</protein>
<keyword evidence="4" id="KW-0472">Membrane</keyword>
<dbReference type="GO" id="GO:0009279">
    <property type="term" value="C:cell outer membrane"/>
    <property type="evidence" value="ECO:0007669"/>
    <property type="project" value="UniProtKB-SubCell"/>
</dbReference>
<dbReference type="SUPFAM" id="SSF56954">
    <property type="entry name" value="Outer membrane efflux proteins (OEP)"/>
    <property type="match status" value="1"/>
</dbReference>
<evidence type="ECO:0000313" key="8">
    <source>
        <dbReference type="Proteomes" id="UP000197003"/>
    </source>
</evidence>
<keyword evidence="3" id="KW-0812">Transmembrane</keyword>
<dbReference type="PANTHER" id="PTHR30026">
    <property type="entry name" value="OUTER MEMBRANE PROTEIN TOLC"/>
    <property type="match status" value="1"/>
</dbReference>
<feature type="chain" id="PRO_5012306215" evidence="6">
    <location>
        <begin position="20"/>
        <end position="494"/>
    </location>
</feature>
<dbReference type="GO" id="GO:0015288">
    <property type="term" value="F:porin activity"/>
    <property type="evidence" value="ECO:0007669"/>
    <property type="project" value="TreeGrafter"/>
</dbReference>
<dbReference type="EMBL" id="CP020946">
    <property type="protein sequence ID" value="ASD64531.1"/>
    <property type="molecule type" value="Genomic_DNA"/>
</dbReference>
<evidence type="ECO:0000256" key="4">
    <source>
        <dbReference type="ARBA" id="ARBA00023136"/>
    </source>
</evidence>
<dbReference type="PANTHER" id="PTHR30026:SF23">
    <property type="entry name" value="TO APRF-PUTATIVE OUTER MEMBRANE EFFLUX PROTEIN OR SECRETED ALKALINE PHOSPHATASE-RELATED"/>
    <property type="match status" value="1"/>
</dbReference>
<dbReference type="InterPro" id="IPR051906">
    <property type="entry name" value="TolC-like"/>
</dbReference>
<accession>A0A1Z3NAS7</accession>
<evidence type="ECO:0000313" key="7">
    <source>
        <dbReference type="EMBL" id="ASD64531.1"/>
    </source>
</evidence>
<sequence>MVKILLALLSTTTIQAAYAQQAPAKKEITLTQKDVAELVLKQGLKTKEVNLKYQQFRLTPALALSAYDWVLNAETGFEYDKSAGLLSNSTPVEAKYERYRTTVGLKKPFTTGTTLGIELSRLSQQVEFDSVVTNPPPGEQTLDSAGLLLEQALLGNFFGVADRGTVNAAELTYQAESINRANELEDVVLEAIRQFWNTYVAQENFKESVASRDRYKKLVDAVKRKTSLGYSNPGDLPQVQAEFETREQKVKTSSTEYLDNLENLVTLLSLEPGTEIRFQIPGNIPTVPKLPMKKVEELRTIRSQKLKVEAAQESLTAAESLSYPTLNFVGKVYTTGVDENANDAYSDVVSGTRPKYYMGLRFQYNFGSDIQNEQIINKKLSKDLESTRLSRQLLEAEDLEIQAQRKVQSTYAVVLSAEKQKGYREKASQELNRSYNQGRTDISILITAMNNYFDSEVQYMRAMGDYAIALNEWAASRDELIPDDASSADYTENK</sequence>
<gene>
    <name evidence="7" type="ORF">B9G79_13605</name>
</gene>
<dbReference type="OrthoDB" id="5287834at2"/>
<comment type="subcellular location">
    <subcellularLocation>
        <location evidence="1">Cell outer membrane</location>
    </subcellularLocation>
</comment>
<dbReference type="Gene3D" id="1.20.1600.10">
    <property type="entry name" value="Outer membrane efflux proteins (OEP)"/>
    <property type="match status" value="1"/>
</dbReference>
<keyword evidence="2" id="KW-1134">Transmembrane beta strand</keyword>
<keyword evidence="6" id="KW-0732">Signal</keyword>
<dbReference type="AlphaFoldDB" id="A0A1Z3NAS7"/>
<evidence type="ECO:0000256" key="5">
    <source>
        <dbReference type="ARBA" id="ARBA00023237"/>
    </source>
</evidence>